<name>A0A9X2A3G0_9GAMM</name>
<evidence type="ECO:0000313" key="2">
    <source>
        <dbReference type="Proteomes" id="UP001139238"/>
    </source>
</evidence>
<proteinExistence type="predicted"/>
<keyword evidence="2" id="KW-1185">Reference proteome</keyword>
<dbReference type="EMBL" id="JACSYB010000001">
    <property type="protein sequence ID" value="MCG8147138.1"/>
    <property type="molecule type" value="Genomic_DNA"/>
</dbReference>
<reference evidence="1" key="1">
    <citation type="submission" date="2021-08" db="EMBL/GenBank/DDBJ databases">
        <title>Complete genome sequence of Moraxella sp strain PS-22.</title>
        <authorList>
            <person name="Das S.K."/>
        </authorList>
    </citation>
    <scope>NUCLEOTIDE SEQUENCE</scope>
    <source>
        <strain evidence="1">PS-22</strain>
    </source>
</reference>
<dbReference type="Proteomes" id="UP001139238">
    <property type="component" value="Unassembled WGS sequence"/>
</dbReference>
<dbReference type="AlphaFoldDB" id="A0A9X2A3G0"/>
<comment type="caution">
    <text evidence="1">The sequence shown here is derived from an EMBL/GenBank/DDBJ whole genome shotgun (WGS) entry which is preliminary data.</text>
</comment>
<evidence type="ECO:0000313" key="1">
    <source>
        <dbReference type="EMBL" id="MCG8147138.1"/>
    </source>
</evidence>
<sequence length="112" mass="11934">MKTLCPNCYSSAVLPVTTASLNFPQSLEPTLLSPAVLASVGATVCKQVAIPPSLGMVIGTLIGIGLANLNHKPLNCYSYYCRNCNKVFDVDNPKPHQADLDTTRPTSLVQSN</sequence>
<gene>
    <name evidence="1" type="ORF">H9W84_03225</name>
</gene>
<organism evidence="1 2">
    <name type="scientific">Moraxella tetraodonis</name>
    <dbReference type="NCBI Taxonomy" id="2767221"/>
    <lineage>
        <taxon>Bacteria</taxon>
        <taxon>Pseudomonadati</taxon>
        <taxon>Pseudomonadota</taxon>
        <taxon>Gammaproteobacteria</taxon>
        <taxon>Moraxellales</taxon>
        <taxon>Moraxellaceae</taxon>
        <taxon>Moraxella</taxon>
    </lineage>
</organism>
<dbReference type="RefSeq" id="WP_239741616.1">
    <property type="nucleotide sequence ID" value="NZ_JACSYB010000001.1"/>
</dbReference>
<accession>A0A9X2A3G0</accession>
<protein>
    <submittedName>
        <fullName evidence="1">Uncharacterized protein</fullName>
    </submittedName>
</protein>